<comment type="similarity">
    <text evidence="2 6">Belongs to the drug/metabolite transporter (DMT) superfamily. Plant drug/metabolite exporter (P-DME) (TC 2.A.7.4) family.</text>
</comment>
<feature type="domain" description="EamA" evidence="8">
    <location>
        <begin position="187"/>
        <end position="325"/>
    </location>
</feature>
<evidence type="ECO:0000313" key="10">
    <source>
        <dbReference type="RefSeq" id="XP_004494524.1"/>
    </source>
</evidence>
<dbReference type="GO" id="GO:0022857">
    <property type="term" value="F:transmembrane transporter activity"/>
    <property type="evidence" value="ECO:0007669"/>
    <property type="project" value="InterPro"/>
</dbReference>
<dbReference type="RefSeq" id="XP_004494524.1">
    <property type="nucleotide sequence ID" value="XM_004494467.3"/>
</dbReference>
<dbReference type="OrthoDB" id="1728340at2759"/>
<feature type="transmembrane region" description="Helical" evidence="6">
    <location>
        <begin position="99"/>
        <end position="120"/>
    </location>
</feature>
<keyword evidence="7" id="KW-0732">Signal</keyword>
<reference evidence="10" key="2">
    <citation type="submission" date="2025-08" db="UniProtKB">
        <authorList>
            <consortium name="RefSeq"/>
        </authorList>
    </citation>
    <scope>IDENTIFICATION</scope>
    <source>
        <tissue evidence="10">Etiolated seedlings</tissue>
    </source>
</reference>
<dbReference type="Proteomes" id="UP000087171">
    <property type="component" value="Chromosome Ca3"/>
</dbReference>
<gene>
    <name evidence="10" type="primary">LOC101504245</name>
</gene>
<accession>A0A1S2XVD8</accession>
<feature type="domain" description="EamA" evidence="8">
    <location>
        <begin position="10"/>
        <end position="150"/>
    </location>
</feature>
<keyword evidence="9" id="KW-1185">Reference proteome</keyword>
<dbReference type="STRING" id="3827.A0A1S2XVD8"/>
<reference evidence="9" key="1">
    <citation type="journal article" date="2013" name="Nat. Biotechnol.">
        <title>Draft genome sequence of chickpea (Cicer arietinum) provides a resource for trait improvement.</title>
        <authorList>
            <person name="Varshney R.K."/>
            <person name="Song C."/>
            <person name="Saxena R.K."/>
            <person name="Azam S."/>
            <person name="Yu S."/>
            <person name="Sharpe A.G."/>
            <person name="Cannon S."/>
            <person name="Baek J."/>
            <person name="Rosen B.D."/>
            <person name="Tar'an B."/>
            <person name="Millan T."/>
            <person name="Zhang X."/>
            <person name="Ramsay L.D."/>
            <person name="Iwata A."/>
            <person name="Wang Y."/>
            <person name="Nelson W."/>
            <person name="Farmer A.D."/>
            <person name="Gaur P.M."/>
            <person name="Soderlund C."/>
            <person name="Penmetsa R.V."/>
            <person name="Xu C."/>
            <person name="Bharti A.K."/>
            <person name="He W."/>
            <person name="Winter P."/>
            <person name="Zhao S."/>
            <person name="Hane J.K."/>
            <person name="Carrasquilla-Garcia N."/>
            <person name="Condie J.A."/>
            <person name="Upadhyaya H.D."/>
            <person name="Luo M.C."/>
            <person name="Thudi M."/>
            <person name="Gowda C.L."/>
            <person name="Singh N.P."/>
            <person name="Lichtenzveig J."/>
            <person name="Gali K.K."/>
            <person name="Rubio J."/>
            <person name="Nadarajan N."/>
            <person name="Dolezel J."/>
            <person name="Bansal K.C."/>
            <person name="Xu X."/>
            <person name="Edwards D."/>
            <person name="Zhang G."/>
            <person name="Kahl G."/>
            <person name="Gil J."/>
            <person name="Singh K.B."/>
            <person name="Datta S.K."/>
            <person name="Jackson S.A."/>
            <person name="Wang J."/>
            <person name="Cook D.R."/>
        </authorList>
    </citation>
    <scope>NUCLEOTIDE SEQUENCE [LARGE SCALE GENOMIC DNA]</scope>
    <source>
        <strain evidence="9">cv. CDC Frontier</strain>
    </source>
</reference>
<feature type="transmembrane region" description="Helical" evidence="6">
    <location>
        <begin position="71"/>
        <end position="93"/>
    </location>
</feature>
<feature type="transmembrane region" description="Helical" evidence="6">
    <location>
        <begin position="217"/>
        <end position="236"/>
    </location>
</feature>
<feature type="transmembrane region" description="Helical" evidence="6">
    <location>
        <begin position="256"/>
        <end position="274"/>
    </location>
</feature>
<keyword evidence="4 6" id="KW-1133">Transmembrane helix</keyword>
<proteinExistence type="inferred from homology"/>
<keyword evidence="5 6" id="KW-0472">Membrane</keyword>
<feature type="transmembrane region" description="Helical" evidence="6">
    <location>
        <begin position="37"/>
        <end position="59"/>
    </location>
</feature>
<keyword evidence="3 6" id="KW-0812">Transmembrane</keyword>
<dbReference type="SUPFAM" id="SSF103481">
    <property type="entry name" value="Multidrug resistance efflux transporter EmrE"/>
    <property type="match status" value="2"/>
</dbReference>
<sequence length="377" mass="41113">MATNAGLVPLFLMILIQLAYAGMNITSKLAILGGMNPLILVAYRQIFATVSIAPFAYFLERNMVPRMTKRIMVQILLSSLTGVTGNQVLYFVGLKYSTATIACALTNLLPAFTFILAILFRQENLGIKKKSGVAKTIGTILCVGGAILLSFYHGKVIGIGESSIHWGYAEKIEGGSNSSAAQSNSLKGPIVLVLSALIWSAWFIIQADMSKNFPVPYTSTAYMCFLASFQCVFIALCFDRKVSSWSLHDAMRLTSSLYAGVICTGLSYCIISWTIERKGPLYVSVFTPLQLILTAIISWAFIREKLYVGTALGSLLIVAGLYAVLWGKSKEVVIKDPDADHEAVVMPLPVNELGRINGDLKNDMELLSYLPSNGNHH</sequence>
<evidence type="ECO:0000256" key="7">
    <source>
        <dbReference type="SAM" id="SignalP"/>
    </source>
</evidence>
<evidence type="ECO:0000256" key="1">
    <source>
        <dbReference type="ARBA" id="ARBA00004141"/>
    </source>
</evidence>
<evidence type="ECO:0000256" key="6">
    <source>
        <dbReference type="RuleBase" id="RU363077"/>
    </source>
</evidence>
<evidence type="ECO:0000313" key="9">
    <source>
        <dbReference type="Proteomes" id="UP000087171"/>
    </source>
</evidence>
<feature type="transmembrane region" description="Helical" evidence="6">
    <location>
        <begin position="307"/>
        <end position="325"/>
    </location>
</feature>
<dbReference type="KEGG" id="cam:101504245"/>
<dbReference type="GO" id="GO:0016020">
    <property type="term" value="C:membrane"/>
    <property type="evidence" value="ECO:0007669"/>
    <property type="project" value="UniProtKB-SubCell"/>
</dbReference>
<dbReference type="eggNOG" id="ENOG502QW27">
    <property type="taxonomic scope" value="Eukaryota"/>
</dbReference>
<evidence type="ECO:0000256" key="5">
    <source>
        <dbReference type="ARBA" id="ARBA00023136"/>
    </source>
</evidence>
<feature type="transmembrane region" description="Helical" evidence="6">
    <location>
        <begin position="281"/>
        <end position="301"/>
    </location>
</feature>
<evidence type="ECO:0000256" key="2">
    <source>
        <dbReference type="ARBA" id="ARBA00007635"/>
    </source>
</evidence>
<evidence type="ECO:0000256" key="4">
    <source>
        <dbReference type="ARBA" id="ARBA00022989"/>
    </source>
</evidence>
<dbReference type="PANTHER" id="PTHR31218">
    <property type="entry name" value="WAT1-RELATED PROTEIN"/>
    <property type="match status" value="1"/>
</dbReference>
<name>A0A1S2XVD8_CICAR</name>
<evidence type="ECO:0000256" key="3">
    <source>
        <dbReference type="ARBA" id="ARBA00022692"/>
    </source>
</evidence>
<evidence type="ECO:0000259" key="8">
    <source>
        <dbReference type="Pfam" id="PF00892"/>
    </source>
</evidence>
<feature type="transmembrane region" description="Helical" evidence="6">
    <location>
        <begin position="132"/>
        <end position="152"/>
    </location>
</feature>
<protein>
    <recommendedName>
        <fullName evidence="6">WAT1-related protein</fullName>
    </recommendedName>
</protein>
<dbReference type="GeneID" id="101504245"/>
<feature type="signal peptide" evidence="7">
    <location>
        <begin position="1"/>
        <end position="21"/>
    </location>
</feature>
<comment type="subcellular location">
    <subcellularLocation>
        <location evidence="1 6">Membrane</location>
        <topology evidence="1 6">Multi-pass membrane protein</topology>
    </subcellularLocation>
</comment>
<dbReference type="InterPro" id="IPR030184">
    <property type="entry name" value="WAT1-related"/>
</dbReference>
<feature type="chain" id="PRO_5010309915" description="WAT1-related protein" evidence="7">
    <location>
        <begin position="22"/>
        <end position="377"/>
    </location>
</feature>
<dbReference type="PaxDb" id="3827-XP_004494524.1"/>
<dbReference type="Pfam" id="PF00892">
    <property type="entry name" value="EamA"/>
    <property type="match status" value="2"/>
</dbReference>
<feature type="transmembrane region" description="Helical" evidence="6">
    <location>
        <begin position="186"/>
        <end position="205"/>
    </location>
</feature>
<organism evidence="9 10">
    <name type="scientific">Cicer arietinum</name>
    <name type="common">Chickpea</name>
    <name type="synonym">Garbanzo</name>
    <dbReference type="NCBI Taxonomy" id="3827"/>
    <lineage>
        <taxon>Eukaryota</taxon>
        <taxon>Viridiplantae</taxon>
        <taxon>Streptophyta</taxon>
        <taxon>Embryophyta</taxon>
        <taxon>Tracheophyta</taxon>
        <taxon>Spermatophyta</taxon>
        <taxon>Magnoliopsida</taxon>
        <taxon>eudicotyledons</taxon>
        <taxon>Gunneridae</taxon>
        <taxon>Pentapetalae</taxon>
        <taxon>rosids</taxon>
        <taxon>fabids</taxon>
        <taxon>Fabales</taxon>
        <taxon>Fabaceae</taxon>
        <taxon>Papilionoideae</taxon>
        <taxon>50 kb inversion clade</taxon>
        <taxon>NPAAA clade</taxon>
        <taxon>Hologalegina</taxon>
        <taxon>IRL clade</taxon>
        <taxon>Cicereae</taxon>
        <taxon>Cicer</taxon>
    </lineage>
</organism>
<dbReference type="InterPro" id="IPR037185">
    <property type="entry name" value="EmrE-like"/>
</dbReference>
<dbReference type="InterPro" id="IPR000620">
    <property type="entry name" value="EamA_dom"/>
</dbReference>
<dbReference type="AlphaFoldDB" id="A0A1S2XVD8"/>